<dbReference type="InterPro" id="IPR015421">
    <property type="entry name" value="PyrdxlP-dep_Trfase_major"/>
</dbReference>
<dbReference type="Proteomes" id="UP001142175">
    <property type="component" value="Unassembled WGS sequence"/>
</dbReference>
<feature type="domain" description="Aminotransferase class I/classII large" evidence="3">
    <location>
        <begin position="129"/>
        <end position="337"/>
    </location>
</feature>
<dbReference type="Gene3D" id="3.90.1150.10">
    <property type="entry name" value="Aspartate Aminotransferase, domain 1"/>
    <property type="match status" value="1"/>
</dbReference>
<reference evidence="4" key="1">
    <citation type="submission" date="2022-08" db="EMBL/GenBank/DDBJ databases">
        <authorList>
            <person name="Zhang D."/>
        </authorList>
    </citation>
    <scope>NUCLEOTIDE SEQUENCE</scope>
    <source>
        <strain evidence="4">XJ19-11</strain>
    </source>
</reference>
<dbReference type="RefSeq" id="WP_258422188.1">
    <property type="nucleotide sequence ID" value="NZ_JANSUY010000002.1"/>
</dbReference>
<dbReference type="Gene3D" id="3.40.640.10">
    <property type="entry name" value="Type I PLP-dependent aspartate aminotransferase-like (Major domain)"/>
    <property type="match status" value="1"/>
</dbReference>
<sequence length="351" mass="38868">MNPLDLHSKIGRTVVQDGREFLFFSGTAYLGMGGVEAFEKLVIEGISKYGISHGLSRVNNVRLSVYEQFEVFFAEKAKAEKSLVWSSGFLAGTAAISYLKKDAHQIFIAPDTHPAVLAEGLHPFPNPSFGYWIDYVKETCENLPTSKILFLANAVDPLKPAVHDFDWIRELPSRHHYTLLIDDSHAFGILGEDIFGTYSQWKNLPVNLVISGSLGKGLSLPAGIILADEKTISGISQMSIFRTSSPPTPGFLQAFLQGQHLFEAQRTKSKSNLSLFKSLLGEQSEFLQSSDFPVFSFPDQSWVTELEESGIIVSSFPYPKPTDPFANRIVISGCHEESDILILYKAITSLI</sequence>
<dbReference type="InterPro" id="IPR004839">
    <property type="entry name" value="Aminotransferase_I/II_large"/>
</dbReference>
<dbReference type="GO" id="GO:0030170">
    <property type="term" value="F:pyridoxal phosphate binding"/>
    <property type="evidence" value="ECO:0007669"/>
    <property type="project" value="InterPro"/>
</dbReference>
<accession>A0A9X2P2E4</accession>
<evidence type="ECO:0000313" key="4">
    <source>
        <dbReference type="EMBL" id="MCR9014306.1"/>
    </source>
</evidence>
<dbReference type="GO" id="GO:0008483">
    <property type="term" value="F:transaminase activity"/>
    <property type="evidence" value="ECO:0007669"/>
    <property type="project" value="UniProtKB-KW"/>
</dbReference>
<evidence type="ECO:0000259" key="3">
    <source>
        <dbReference type="Pfam" id="PF00155"/>
    </source>
</evidence>
<comment type="caution">
    <text evidence="4">The sequence shown here is derived from an EMBL/GenBank/DDBJ whole genome shotgun (WGS) entry which is preliminary data.</text>
</comment>
<dbReference type="PANTHER" id="PTHR13693">
    <property type="entry name" value="CLASS II AMINOTRANSFERASE/8-AMINO-7-OXONONANOATE SYNTHASE"/>
    <property type="match status" value="1"/>
</dbReference>
<evidence type="ECO:0000256" key="1">
    <source>
        <dbReference type="ARBA" id="ARBA00001933"/>
    </source>
</evidence>
<keyword evidence="4" id="KW-0032">Aminotransferase</keyword>
<comment type="cofactor">
    <cofactor evidence="1">
        <name>pyridoxal 5'-phosphate</name>
        <dbReference type="ChEBI" id="CHEBI:597326"/>
    </cofactor>
</comment>
<dbReference type="InterPro" id="IPR015424">
    <property type="entry name" value="PyrdxlP-dep_Trfase"/>
</dbReference>
<keyword evidence="5" id="KW-1185">Reference proteome</keyword>
<dbReference type="SUPFAM" id="SSF53383">
    <property type="entry name" value="PLP-dependent transferases"/>
    <property type="match status" value="1"/>
</dbReference>
<dbReference type="InterPro" id="IPR015422">
    <property type="entry name" value="PyrdxlP-dep_Trfase_small"/>
</dbReference>
<keyword evidence="2" id="KW-0808">Transferase</keyword>
<proteinExistence type="predicted"/>
<protein>
    <submittedName>
        <fullName evidence="4">Aminotransferase class I/II-fold pyridoxal phosphate-dependent enzyme</fullName>
    </submittedName>
</protein>
<dbReference type="AlphaFoldDB" id="A0A9X2P2E4"/>
<evidence type="ECO:0000256" key="2">
    <source>
        <dbReference type="ARBA" id="ARBA00022679"/>
    </source>
</evidence>
<dbReference type="EMBL" id="JANSUY010000002">
    <property type="protein sequence ID" value="MCR9014306.1"/>
    <property type="molecule type" value="Genomic_DNA"/>
</dbReference>
<dbReference type="Pfam" id="PF00155">
    <property type="entry name" value="Aminotran_1_2"/>
    <property type="match status" value="1"/>
</dbReference>
<gene>
    <name evidence="4" type="ORF">NU887_04620</name>
</gene>
<evidence type="ECO:0000313" key="5">
    <source>
        <dbReference type="Proteomes" id="UP001142175"/>
    </source>
</evidence>
<dbReference type="InterPro" id="IPR050087">
    <property type="entry name" value="AON_synthase_class-II"/>
</dbReference>
<organism evidence="4 5">
    <name type="scientific">Aquiflexum gelatinilyticum</name>
    <dbReference type="NCBI Taxonomy" id="2961943"/>
    <lineage>
        <taxon>Bacteria</taxon>
        <taxon>Pseudomonadati</taxon>
        <taxon>Bacteroidota</taxon>
        <taxon>Cytophagia</taxon>
        <taxon>Cytophagales</taxon>
        <taxon>Cyclobacteriaceae</taxon>
        <taxon>Aquiflexum</taxon>
    </lineage>
</organism>
<name>A0A9X2P2E4_9BACT</name>